<dbReference type="PROSITE" id="PS00504">
    <property type="entry name" value="FRD_SDH_FAD_BINDING"/>
    <property type="match status" value="1"/>
</dbReference>
<evidence type="ECO:0000256" key="8">
    <source>
        <dbReference type="ARBA" id="ARBA00022982"/>
    </source>
</evidence>
<protein>
    <recommendedName>
        <fullName evidence="4">succinate dehydrogenase</fullName>
        <ecNumber evidence="4">1.3.5.1</ecNumber>
    </recommendedName>
</protein>
<evidence type="ECO:0000256" key="6">
    <source>
        <dbReference type="ARBA" id="ARBA00022630"/>
    </source>
</evidence>
<dbReference type="PANTHER" id="PTHR11632:SF71">
    <property type="entry name" value="FUMARATE REDUCTASE FLAVOPROTEIN SUBUNIT"/>
    <property type="match status" value="1"/>
</dbReference>
<evidence type="ECO:0000256" key="1">
    <source>
        <dbReference type="ARBA" id="ARBA00001974"/>
    </source>
</evidence>
<sequence>MSIYQTHITDVLIVGAGLAGERIAVEAAMHGHDVILLSLVPPRRSHSTAAQGGMQASLGNCAMGEGDNPDVHFADTVKGSDWGCDQEVARLFVENAPLAVREMAIWGVPWSRVVAGQRKLPDGRVIEEKKEKEGLITARDFGGTAKWRTCYTADGTGHTLQYTMDSMVLKLGITVHDRTEAISLIHDGEQCIGVVARCLRTGDLRVYIAKTTVICTGGYGRLYSASTNAVINEGNGMFVALNTGVVPLGNMEAVQFHPTGMVPVWILITEGARGDGGYLLDKNLYRFMPDYEPKKKELASRDVVSRRMTQHMRAGYGVDSPYGPHLWLDIRHLGAQHINTNLREIANIARNFAGVDPVKDLIPVRPTQHYSMGGVRTNKDGAAYGLKNLFAAGEAACWDLHGFNRLGGNSLAETITAGRIIGKKVAEYTKDATISYNYKLVDDAVKEQENRIKALVHGWNGKENVYEVRNAMEKNLMDYVGIFRNGKDLQKAVDNLREVYHRSLKIGLRSNGEGPNPELAQALRMPGMVRLALCIAYGALMRTESRGSHAREDYPKRDDVNWLKRTLAYWPDGADLPELKYEPVKITELPPGDRGYGESSAQSKGGK</sequence>
<evidence type="ECO:0000256" key="3">
    <source>
        <dbReference type="ARBA" id="ARBA00008040"/>
    </source>
</evidence>
<keyword evidence="17" id="KW-1185">Reference proteome</keyword>
<dbReference type="EC" id="1.3.5.1" evidence="4"/>
<dbReference type="AlphaFoldDB" id="A0A5S4ZQK5"/>
<keyword evidence="6" id="KW-0285">Flavoprotein</keyword>
<reference evidence="16 17" key="1">
    <citation type="submission" date="2019-07" db="EMBL/GenBank/DDBJ databases">
        <title>Genomic Encyclopedia of Type Strains, Phase I: the one thousand microbial genomes (KMG-I) project.</title>
        <authorList>
            <person name="Kyrpides N."/>
        </authorList>
    </citation>
    <scope>NUCLEOTIDE SEQUENCE [LARGE SCALE GENOMIC DNA]</scope>
    <source>
        <strain evidence="16 17">DSM 6562</strain>
    </source>
</reference>
<dbReference type="InterPro" id="IPR014006">
    <property type="entry name" value="Succ_Dhase_FrdA_Gneg"/>
</dbReference>
<dbReference type="Pfam" id="PF00890">
    <property type="entry name" value="FAD_binding_2"/>
    <property type="match status" value="1"/>
</dbReference>
<evidence type="ECO:0000256" key="10">
    <source>
        <dbReference type="ARBA" id="ARBA00023136"/>
    </source>
</evidence>
<dbReference type="GO" id="GO:0009061">
    <property type="term" value="P:anaerobic respiration"/>
    <property type="evidence" value="ECO:0007669"/>
    <property type="project" value="TreeGrafter"/>
</dbReference>
<feature type="active site" description="Proton acceptor" evidence="12">
    <location>
        <position position="301"/>
    </location>
</feature>
<dbReference type="EMBL" id="VNHM01000017">
    <property type="protein sequence ID" value="TYO93891.1"/>
    <property type="molecule type" value="Genomic_DNA"/>
</dbReference>
<feature type="domain" description="FAD-dependent oxidoreductase 2 FAD-binding" evidence="14">
    <location>
        <begin position="10"/>
        <end position="411"/>
    </location>
</feature>
<evidence type="ECO:0000256" key="9">
    <source>
        <dbReference type="ARBA" id="ARBA00023002"/>
    </source>
</evidence>
<dbReference type="SUPFAM" id="SSF56425">
    <property type="entry name" value="Succinate dehydrogenase/fumarate reductase flavoprotein, catalytic domain"/>
    <property type="match status" value="1"/>
</dbReference>
<evidence type="ECO:0000256" key="13">
    <source>
        <dbReference type="SAM" id="MobiDB-lite"/>
    </source>
</evidence>
<evidence type="ECO:0000313" key="17">
    <source>
        <dbReference type="Proteomes" id="UP000323166"/>
    </source>
</evidence>
<dbReference type="InterPro" id="IPR030664">
    <property type="entry name" value="SdhA/FrdA/AprA"/>
</dbReference>
<keyword evidence="5" id="KW-0813">Transport</keyword>
<dbReference type="GO" id="GO:0008177">
    <property type="term" value="F:succinate dehydrogenase (quinone) activity"/>
    <property type="evidence" value="ECO:0007669"/>
    <property type="project" value="UniProtKB-EC"/>
</dbReference>
<proteinExistence type="inferred from homology"/>
<keyword evidence="8" id="KW-0249">Electron transport</keyword>
<dbReference type="NCBIfam" id="TIGR01812">
    <property type="entry name" value="sdhA_frdA_Gneg"/>
    <property type="match status" value="1"/>
</dbReference>
<keyword evidence="7" id="KW-0274">FAD</keyword>
<dbReference type="Pfam" id="PF02910">
    <property type="entry name" value="Succ_DH_flav_C"/>
    <property type="match status" value="1"/>
</dbReference>
<dbReference type="InterPro" id="IPR027477">
    <property type="entry name" value="Succ_DH/fumarate_Rdtase_cat_sf"/>
</dbReference>
<dbReference type="Gene3D" id="1.20.58.100">
    <property type="entry name" value="Fumarate reductase/succinate dehydrogenase flavoprotein-like, C-terminal domain"/>
    <property type="match status" value="1"/>
</dbReference>
<dbReference type="InterPro" id="IPR003953">
    <property type="entry name" value="FAD-dep_OxRdtase_2_FAD-bd"/>
</dbReference>
<organism evidence="16 17">
    <name type="scientific">Desulfallas thermosapovorans DSM 6562</name>
    <dbReference type="NCBI Taxonomy" id="1121431"/>
    <lineage>
        <taxon>Bacteria</taxon>
        <taxon>Bacillati</taxon>
        <taxon>Bacillota</taxon>
        <taxon>Clostridia</taxon>
        <taxon>Eubacteriales</taxon>
        <taxon>Desulfallaceae</taxon>
        <taxon>Desulfallas</taxon>
    </lineage>
</organism>
<keyword evidence="9" id="KW-0560">Oxidoreductase</keyword>
<evidence type="ECO:0000256" key="12">
    <source>
        <dbReference type="PIRSR" id="PIRSR630664-50"/>
    </source>
</evidence>
<dbReference type="InterPro" id="IPR036188">
    <property type="entry name" value="FAD/NAD-bd_sf"/>
</dbReference>
<name>A0A5S4ZQK5_9FIRM</name>
<dbReference type="RefSeq" id="WP_166512523.1">
    <property type="nucleotide sequence ID" value="NZ_VNHM01000017.1"/>
</dbReference>
<accession>A0A5S4ZQK5</accession>
<evidence type="ECO:0000256" key="11">
    <source>
        <dbReference type="ARBA" id="ARBA00049220"/>
    </source>
</evidence>
<evidence type="ECO:0000256" key="7">
    <source>
        <dbReference type="ARBA" id="ARBA00022827"/>
    </source>
</evidence>
<comment type="cofactor">
    <cofactor evidence="1">
        <name>FAD</name>
        <dbReference type="ChEBI" id="CHEBI:57692"/>
    </cofactor>
</comment>
<comment type="caution">
    <text evidence="16">The sequence shown here is derived from an EMBL/GenBank/DDBJ whole genome shotgun (WGS) entry which is preliminary data.</text>
</comment>
<dbReference type="InterPro" id="IPR037099">
    <property type="entry name" value="Fum_R/Succ_DH_flav-like_C_sf"/>
</dbReference>
<dbReference type="Gene3D" id="3.10.20.820">
    <property type="match status" value="1"/>
</dbReference>
<dbReference type="Proteomes" id="UP000323166">
    <property type="component" value="Unassembled WGS sequence"/>
</dbReference>
<dbReference type="InterPro" id="IPR003952">
    <property type="entry name" value="FRD_SDH_FAD_BS"/>
</dbReference>
<comment type="similarity">
    <text evidence="3">Belongs to the FAD-dependent oxidoreductase 2 family. FRD/SDH subfamily.</text>
</comment>
<dbReference type="SUPFAM" id="SSF51905">
    <property type="entry name" value="FAD/NAD(P)-binding domain"/>
    <property type="match status" value="1"/>
</dbReference>
<evidence type="ECO:0000256" key="4">
    <source>
        <dbReference type="ARBA" id="ARBA00012792"/>
    </source>
</evidence>
<dbReference type="SUPFAM" id="SSF46977">
    <property type="entry name" value="Succinate dehydrogenase/fumarate reductase flavoprotein C-terminal domain"/>
    <property type="match status" value="1"/>
</dbReference>
<dbReference type="PANTHER" id="PTHR11632">
    <property type="entry name" value="SUCCINATE DEHYDROGENASE 2 FLAVOPROTEIN SUBUNIT"/>
    <property type="match status" value="1"/>
</dbReference>
<evidence type="ECO:0000313" key="16">
    <source>
        <dbReference type="EMBL" id="TYO93891.1"/>
    </source>
</evidence>
<keyword evidence="10" id="KW-0472">Membrane</keyword>
<dbReference type="GO" id="GO:0009055">
    <property type="term" value="F:electron transfer activity"/>
    <property type="evidence" value="ECO:0007669"/>
    <property type="project" value="TreeGrafter"/>
</dbReference>
<evidence type="ECO:0000259" key="14">
    <source>
        <dbReference type="Pfam" id="PF00890"/>
    </source>
</evidence>
<dbReference type="GO" id="GO:0033765">
    <property type="term" value="F:steroid dehydrogenase activity, acting on the CH-CH group of donors"/>
    <property type="evidence" value="ECO:0007669"/>
    <property type="project" value="UniProtKB-ARBA"/>
</dbReference>
<dbReference type="GO" id="GO:0050660">
    <property type="term" value="F:flavin adenine dinucleotide binding"/>
    <property type="evidence" value="ECO:0007669"/>
    <property type="project" value="InterPro"/>
</dbReference>
<dbReference type="GO" id="GO:0005886">
    <property type="term" value="C:plasma membrane"/>
    <property type="evidence" value="ECO:0007669"/>
    <property type="project" value="TreeGrafter"/>
</dbReference>
<dbReference type="Gene3D" id="3.90.700.10">
    <property type="entry name" value="Succinate dehydrogenase/fumarate reductase flavoprotein, catalytic domain"/>
    <property type="match status" value="1"/>
</dbReference>
<dbReference type="InterPro" id="IPR015939">
    <property type="entry name" value="Fum_Rdtase/Succ_DH_flav-like_C"/>
</dbReference>
<evidence type="ECO:0000256" key="2">
    <source>
        <dbReference type="ARBA" id="ARBA00004170"/>
    </source>
</evidence>
<comment type="subcellular location">
    <subcellularLocation>
        <location evidence="2">Membrane</location>
        <topology evidence="2">Peripheral membrane protein</topology>
    </subcellularLocation>
</comment>
<feature type="domain" description="Fumarate reductase/succinate dehydrogenase flavoprotein-like C-terminal" evidence="15">
    <location>
        <begin position="469"/>
        <end position="596"/>
    </location>
</feature>
<dbReference type="FunFam" id="3.90.700.10:FF:000005">
    <property type="entry name" value="Succinate dehydrogenase flavoprotein subunit"/>
    <property type="match status" value="1"/>
</dbReference>
<dbReference type="Gene3D" id="3.50.50.60">
    <property type="entry name" value="FAD/NAD(P)-binding domain"/>
    <property type="match status" value="1"/>
</dbReference>
<gene>
    <name evidence="16" type="ORF">LX24_02575</name>
</gene>
<evidence type="ECO:0000256" key="5">
    <source>
        <dbReference type="ARBA" id="ARBA00022448"/>
    </source>
</evidence>
<dbReference type="GO" id="GO:0022900">
    <property type="term" value="P:electron transport chain"/>
    <property type="evidence" value="ECO:0007669"/>
    <property type="project" value="InterPro"/>
</dbReference>
<feature type="region of interest" description="Disordered" evidence="13">
    <location>
        <begin position="586"/>
        <end position="607"/>
    </location>
</feature>
<evidence type="ECO:0000259" key="15">
    <source>
        <dbReference type="Pfam" id="PF02910"/>
    </source>
</evidence>
<comment type="catalytic activity">
    <reaction evidence="11">
        <text>a quinone + succinate = fumarate + a quinol</text>
        <dbReference type="Rhea" id="RHEA:40523"/>
        <dbReference type="ChEBI" id="CHEBI:24646"/>
        <dbReference type="ChEBI" id="CHEBI:29806"/>
        <dbReference type="ChEBI" id="CHEBI:30031"/>
        <dbReference type="ChEBI" id="CHEBI:132124"/>
        <dbReference type="EC" id="1.3.5.1"/>
    </reaction>
</comment>
<dbReference type="NCBIfam" id="NF006383">
    <property type="entry name" value="PRK08626.1"/>
    <property type="match status" value="1"/>
</dbReference>